<dbReference type="InterPro" id="IPR030050">
    <property type="entry name" value="TAS2R38"/>
</dbReference>
<evidence type="ECO:0000256" key="12">
    <source>
        <dbReference type="ARBA" id="ARBA00024847"/>
    </source>
</evidence>
<dbReference type="PANTHER" id="PTHR11394:SF52">
    <property type="entry name" value="TASTE RECEPTOR TYPE 2 MEMBER 38"/>
    <property type="match status" value="1"/>
</dbReference>
<dbReference type="InterPro" id="IPR007960">
    <property type="entry name" value="TAS2R"/>
</dbReference>
<proteinExistence type="inferred from homology"/>
<evidence type="ECO:0000256" key="6">
    <source>
        <dbReference type="ARBA" id="ARBA00022989"/>
    </source>
</evidence>
<sequence>MLTLTHICTVSYEVRSTFLFISVLEFAVGFLTNAFISLVNFWDVVKRQPLSNSDCVLLCLSISRLFLHGLLFLSAIQLTHFQKLSEPLNHSYQVILMLWMIANQANLWLAACLSLLYCSKLIHFSHTFLICLASWVSRKISQMLLGIILCSCICTVLCVWCFFGRLHFTVTTVLFMNNNTRLNWQIKDLNLFYSFLFCYLWSVPPFLLFLVSSGMLTVSLGRHMRTMKVYTRDSRDPSLEAHIKALKSLVSFFCFFVISSCAAFISVPLLILWHDKIGVMVCVGIMAACPSGHAAVLISGNAKLRRAVTTILLWAQSSLKVRADHMADSRTLC</sequence>
<name>A0A096MKS9_PAPAN</name>
<feature type="transmembrane region" description="Helical" evidence="15">
    <location>
        <begin position="55"/>
        <end position="76"/>
    </location>
</feature>
<dbReference type="Bgee" id="ENSPANG00000010961">
    <property type="expression patterns" value="Expressed in mesenteric lymph node and 1 other cell type or tissue"/>
</dbReference>
<dbReference type="RefSeq" id="XP_003896755.1">
    <property type="nucleotide sequence ID" value="XM_003896706.5"/>
</dbReference>
<keyword evidence="4 14" id="KW-0716">Sensory transduction</keyword>
<reference evidence="16 17" key="1">
    <citation type="submission" date="2012-03" db="EMBL/GenBank/DDBJ databases">
        <title>Whole Genome Assembly of Papio anubis.</title>
        <authorList>
            <person name="Liu Y.L."/>
            <person name="Abraham K.A."/>
            <person name="Akbar H.A."/>
            <person name="Ali S.A."/>
            <person name="Anosike U.A."/>
            <person name="Aqrawi P.A."/>
            <person name="Arias F.A."/>
            <person name="Attaway T.A."/>
            <person name="Awwad R.A."/>
            <person name="Babu C.B."/>
            <person name="Bandaranaike D.B."/>
            <person name="Battles P.B."/>
            <person name="Bell A.B."/>
            <person name="Beltran B.B."/>
            <person name="Berhane-Mersha D.B."/>
            <person name="Bess C.B."/>
            <person name="Bickham C.B."/>
            <person name="Bolden T.B."/>
            <person name="Carter K.C."/>
            <person name="Chau D.C."/>
            <person name="Chavez A.C."/>
            <person name="Clerc-Blankenburg K.C."/>
            <person name="Coyle M.C."/>
            <person name="Dao M.D."/>
            <person name="Davila M.L.D."/>
            <person name="Davy-Carroll L.D."/>
            <person name="Denson S.D."/>
            <person name="Dinh H.D."/>
            <person name="Fernandez S.F."/>
            <person name="Fernando P.F."/>
            <person name="Forbes L.F."/>
            <person name="Francis C.F."/>
            <person name="Francisco L.F."/>
            <person name="Fu Q.F."/>
            <person name="Garcia-Iii R.G."/>
            <person name="Garrett T.G."/>
            <person name="Gross S.G."/>
            <person name="Gubbala S.G."/>
            <person name="Hirani K.H."/>
            <person name="Hogues M.H."/>
            <person name="Hollins B.H."/>
            <person name="Jackson L.J."/>
            <person name="Javaid M.J."/>
            <person name="Jhangiani S.J."/>
            <person name="Johnson A.J."/>
            <person name="Johnson B.J."/>
            <person name="Jones J.J."/>
            <person name="Joshi V.J."/>
            <person name="Kalu J.K."/>
            <person name="Khan N.K."/>
            <person name="Korchina V.K."/>
            <person name="Kovar C.K."/>
            <person name="Lago L.L."/>
            <person name="Lara F.L."/>
            <person name="Le T.-K.L."/>
            <person name="Lee S.L."/>
            <person name="Legall-Iii F.L."/>
            <person name="Lemon S.L."/>
            <person name="Liu J.L."/>
            <person name="Liu Y.-S.L."/>
            <person name="Liyanage D.L."/>
            <person name="Lopez J.L."/>
            <person name="Lorensuhewa L.L."/>
            <person name="Mata R.M."/>
            <person name="Mathew T.M."/>
            <person name="Mercado C.M."/>
            <person name="Mercado I.M."/>
            <person name="Morales K.M."/>
            <person name="Morgan M.M."/>
            <person name="Munidasa M.M."/>
            <person name="Ngo D.N."/>
            <person name="Nguyen L.N."/>
            <person name="Nguyen T.N."/>
            <person name="Nguyen N.N."/>
            <person name="Obregon M.O."/>
            <person name="Okwuonu G.O."/>
            <person name="Ongeri F.O."/>
            <person name="Onwere C.O."/>
            <person name="Osifeso I.O."/>
            <person name="Parra A.P."/>
            <person name="Patil S.P."/>
            <person name="Perez A.P."/>
            <person name="Perez Y.P."/>
            <person name="Pham C.P."/>
            <person name="Pu L.-L.P."/>
            <person name="Puazo M.P."/>
            <person name="Quiroz J.Q."/>
            <person name="Rouhana J.R."/>
            <person name="Ruiz M.R."/>
            <person name="Ruiz S.-J.R."/>
            <person name="Saada N.S."/>
            <person name="Santibanez J.S."/>
            <person name="Scheel M.S."/>
            <person name="Schneider B.S."/>
            <person name="Simmons D.S."/>
            <person name="Sisson I.S."/>
            <person name="Tang L.-Y.T."/>
            <person name="Thornton R.T."/>
            <person name="Tisius J.T."/>
            <person name="Toledanes G.T."/>
            <person name="Trejos Z.T."/>
            <person name="Usmani K.U."/>
            <person name="Varghese R.V."/>
            <person name="Vattathil S.V."/>
            <person name="Vee V.V."/>
            <person name="Walker D.W."/>
            <person name="Weissenberger G.W."/>
            <person name="White C.W."/>
            <person name="Williams A.W."/>
            <person name="Woodworth J.W."/>
            <person name="Wright R.W."/>
            <person name="Zhu Y.Z."/>
            <person name="Han Y.H."/>
            <person name="Newsham I.N."/>
            <person name="Nazareth L.N."/>
            <person name="Worley K.W."/>
            <person name="Muzny D.M."/>
            <person name="Rogers J.R."/>
            <person name="Gibbs R.G."/>
        </authorList>
    </citation>
    <scope>NUCLEOTIDE SEQUENCE [LARGE SCALE GENOMIC DNA]</scope>
</reference>
<keyword evidence="5 14" id="KW-0812">Transmembrane</keyword>
<gene>
    <name evidence="16" type="primary">TAS2R38</name>
</gene>
<reference evidence="16" key="2">
    <citation type="submission" date="2025-08" db="UniProtKB">
        <authorList>
            <consortium name="Ensembl"/>
        </authorList>
    </citation>
    <scope>IDENTIFICATION</scope>
</reference>
<dbReference type="OMA" id="TIIMLWM"/>
<dbReference type="AlphaFoldDB" id="A0A096MKS9"/>
<reference evidence="16" key="3">
    <citation type="submission" date="2025-09" db="UniProtKB">
        <authorList>
            <consortium name="Ensembl"/>
        </authorList>
    </citation>
    <scope>IDENTIFICATION</scope>
</reference>
<feature type="transmembrane region" description="Helical" evidence="15">
    <location>
        <begin position="144"/>
        <end position="168"/>
    </location>
</feature>
<dbReference type="SUPFAM" id="SSF81321">
    <property type="entry name" value="Family A G protein-coupled receptor-like"/>
    <property type="match status" value="1"/>
</dbReference>
<dbReference type="Proteomes" id="UP000028761">
    <property type="component" value="Chromosome 4"/>
</dbReference>
<keyword evidence="17" id="KW-1185">Reference proteome</keyword>
<evidence type="ECO:0000256" key="14">
    <source>
        <dbReference type="RuleBase" id="RU004424"/>
    </source>
</evidence>
<comment type="subcellular location">
    <subcellularLocation>
        <location evidence="1 14">Membrane</location>
        <topology evidence="1 14">Multi-pass membrane protein</topology>
    </subcellularLocation>
</comment>
<evidence type="ECO:0000313" key="16">
    <source>
        <dbReference type="Ensembl" id="ENSPANP00000000105.1"/>
    </source>
</evidence>
<evidence type="ECO:0000256" key="4">
    <source>
        <dbReference type="ARBA" id="ARBA00022606"/>
    </source>
</evidence>
<feature type="transmembrane region" description="Helical" evidence="15">
    <location>
        <begin position="20"/>
        <end position="43"/>
    </location>
</feature>
<evidence type="ECO:0000256" key="1">
    <source>
        <dbReference type="ARBA" id="ARBA00004141"/>
    </source>
</evidence>
<dbReference type="eggNOG" id="ENOG502T15G">
    <property type="taxonomic scope" value="Eukaryota"/>
</dbReference>
<evidence type="ECO:0000256" key="13">
    <source>
        <dbReference type="RuleBase" id="RU004423"/>
    </source>
</evidence>
<dbReference type="GO" id="GO:0005886">
    <property type="term" value="C:plasma membrane"/>
    <property type="evidence" value="ECO:0007669"/>
    <property type="project" value="Ensembl"/>
</dbReference>
<dbReference type="STRING" id="9555.ENSPANP00000000105"/>
<dbReference type="GeneID" id="100999785"/>
<evidence type="ECO:0000256" key="15">
    <source>
        <dbReference type="SAM" id="Phobius"/>
    </source>
</evidence>
<evidence type="ECO:0000256" key="2">
    <source>
        <dbReference type="ARBA" id="ARBA00007376"/>
    </source>
</evidence>
<keyword evidence="8 14" id="KW-0472">Membrane</keyword>
<dbReference type="CDD" id="cd15025">
    <property type="entry name" value="7tm_TAS2R38"/>
    <property type="match status" value="1"/>
</dbReference>
<comment type="similarity">
    <text evidence="2 13">Belongs to the G-protein coupled receptor T2R family.</text>
</comment>
<dbReference type="FunFam" id="1.20.1070.10:FF:000055">
    <property type="entry name" value="Taste receptor type 2"/>
    <property type="match status" value="1"/>
</dbReference>
<dbReference type="OrthoDB" id="9533783at2759"/>
<keyword evidence="10" id="KW-0325">Glycoprotein</keyword>
<dbReference type="Ensembl" id="ENSPANT00000008273.3">
    <property type="protein sequence ID" value="ENSPANP00000000105.1"/>
    <property type="gene ID" value="ENSPANG00000010961.3"/>
</dbReference>
<evidence type="ECO:0000256" key="8">
    <source>
        <dbReference type="ARBA" id="ARBA00023136"/>
    </source>
</evidence>
<protein>
    <recommendedName>
        <fullName evidence="14">Taste receptor type 2</fullName>
    </recommendedName>
</protein>
<dbReference type="GO" id="GO:0033038">
    <property type="term" value="F:bitter taste receptor activity"/>
    <property type="evidence" value="ECO:0007669"/>
    <property type="project" value="Ensembl"/>
</dbReference>
<keyword evidence="7 14" id="KW-0297">G-protein coupled receptor</keyword>
<dbReference type="KEGG" id="panu:100999785"/>
<evidence type="ECO:0000256" key="3">
    <source>
        <dbReference type="ARBA" id="ARBA00022480"/>
    </source>
</evidence>
<accession>A0A096MKS9</accession>
<organism evidence="16 17">
    <name type="scientific">Papio anubis</name>
    <name type="common">Olive baboon</name>
    <dbReference type="NCBI Taxonomy" id="9555"/>
    <lineage>
        <taxon>Eukaryota</taxon>
        <taxon>Metazoa</taxon>
        <taxon>Chordata</taxon>
        <taxon>Craniata</taxon>
        <taxon>Vertebrata</taxon>
        <taxon>Euteleostomi</taxon>
        <taxon>Mammalia</taxon>
        <taxon>Eutheria</taxon>
        <taxon>Euarchontoglires</taxon>
        <taxon>Primates</taxon>
        <taxon>Haplorrhini</taxon>
        <taxon>Catarrhini</taxon>
        <taxon>Cercopithecidae</taxon>
        <taxon>Cercopithecinae</taxon>
        <taxon>Papio</taxon>
    </lineage>
</organism>
<evidence type="ECO:0000256" key="7">
    <source>
        <dbReference type="ARBA" id="ARBA00023040"/>
    </source>
</evidence>
<evidence type="ECO:0000256" key="5">
    <source>
        <dbReference type="ARBA" id="ARBA00022692"/>
    </source>
</evidence>
<evidence type="ECO:0000256" key="9">
    <source>
        <dbReference type="ARBA" id="ARBA00023170"/>
    </source>
</evidence>
<feature type="transmembrane region" description="Helical" evidence="15">
    <location>
        <begin position="191"/>
        <end position="218"/>
    </location>
</feature>
<keyword evidence="3 14" id="KW-0919">Taste</keyword>
<feature type="transmembrane region" description="Helical" evidence="15">
    <location>
        <begin position="96"/>
        <end position="118"/>
    </location>
</feature>
<dbReference type="GO" id="GO:0004930">
    <property type="term" value="F:G protein-coupled receptor activity"/>
    <property type="evidence" value="ECO:0007669"/>
    <property type="project" value="UniProtKB-KW"/>
</dbReference>
<dbReference type="Gene3D" id="1.20.1070.10">
    <property type="entry name" value="Rhodopsin 7-helix transmembrane proteins"/>
    <property type="match status" value="1"/>
</dbReference>
<feature type="transmembrane region" description="Helical" evidence="15">
    <location>
        <begin position="277"/>
        <end position="298"/>
    </location>
</feature>
<feature type="transmembrane region" description="Helical" evidence="15">
    <location>
        <begin position="249"/>
        <end position="271"/>
    </location>
</feature>
<keyword evidence="6 15" id="KW-1133">Transmembrane helix</keyword>
<dbReference type="Pfam" id="PF05296">
    <property type="entry name" value="TAS2R"/>
    <property type="match status" value="1"/>
</dbReference>
<evidence type="ECO:0000313" key="17">
    <source>
        <dbReference type="Proteomes" id="UP000028761"/>
    </source>
</evidence>
<dbReference type="GeneTree" id="ENSGT01150000286961"/>
<dbReference type="PANTHER" id="PTHR11394">
    <property type="entry name" value="TASTE RECEPTOR TYPE 2"/>
    <property type="match status" value="1"/>
</dbReference>
<keyword evidence="9 14" id="KW-0675">Receptor</keyword>
<evidence type="ECO:0000256" key="11">
    <source>
        <dbReference type="ARBA" id="ARBA00023224"/>
    </source>
</evidence>
<keyword evidence="11 14" id="KW-0807">Transducer</keyword>
<dbReference type="CTD" id="5726"/>
<comment type="function">
    <text evidence="12">Receptor that may play a role in the perception of bitterness and is gustducin-linked. May play a role in sensing the chemical composition of the gastrointestinal content. The activity of this receptor may stimulate alpha gustducin, mediate PLC-beta-2 activation and lead to the gating of TRPM5.</text>
</comment>
<evidence type="ECO:0000256" key="10">
    <source>
        <dbReference type="ARBA" id="ARBA00023180"/>
    </source>
</evidence>
<dbReference type="HOGENOM" id="CLU_072337_3_0_1"/>